<dbReference type="Pfam" id="PF07007">
    <property type="entry name" value="LprI"/>
    <property type="match status" value="1"/>
</dbReference>
<sequence length="445" mass="46755">MRKTIQGLLGIPLLLAAGACAAAGFDCGKASTLAEKAICASPKVSALDGKLGEVFRAALKTHPEKGDALKLDQLHWLAGRDAAMVDFLGDNPGKPLPADIGQYQARIDFLQGLDAKAPSPVDRLQGALSRLPAGSYDVLADLAKVGAPVTVATDVPIQDAKGFPYEPDARMREALGQLDASSGYRKLAGSPVSSLYSVGGTAHCWTEAPFRIEGKKAIAVGVPAAWDGDCMTQHGMAKVGDDVLATVLANPSPDEMNLDVSPWDGKRFGPGNRLVLRFDHSLSPLGSACAPKQSPCDDFATAAMTAAARYDRSPLPGTLDRRLTGDAKRAYDAMVAAARAPKGIAPKGDTSAYPELPAFGANIADAQMKGYGPEASFFPIDFRGETLLGFIGHGHVGWRINDDWLVSAWRLKDGKLEPVASAYVKVNRGALLLSSVMASPPSVSH</sequence>
<feature type="domain" description="Lysozyme inhibitor LprI-like N-terminal" evidence="2">
    <location>
        <begin position="29"/>
        <end position="84"/>
    </location>
</feature>
<name>A0ABX0Q519_9GAMM</name>
<dbReference type="Proteomes" id="UP001429601">
    <property type="component" value="Unassembled WGS sequence"/>
</dbReference>
<feature type="chain" id="PRO_5046206863" description="Lysozyme inhibitor LprI-like N-terminal domain-containing protein" evidence="1">
    <location>
        <begin position="23"/>
        <end position="445"/>
    </location>
</feature>
<keyword evidence="4" id="KW-1185">Reference proteome</keyword>
<dbReference type="PROSITE" id="PS51257">
    <property type="entry name" value="PROKAR_LIPOPROTEIN"/>
    <property type="match status" value="1"/>
</dbReference>
<organism evidence="3 4">
    <name type="scientific">Luteibacter jiangsuensis</name>
    <dbReference type="NCBI Taxonomy" id="637577"/>
    <lineage>
        <taxon>Bacteria</taxon>
        <taxon>Pseudomonadati</taxon>
        <taxon>Pseudomonadota</taxon>
        <taxon>Gammaproteobacteria</taxon>
        <taxon>Lysobacterales</taxon>
        <taxon>Rhodanobacteraceae</taxon>
        <taxon>Luteibacter</taxon>
    </lineage>
</organism>
<keyword evidence="1" id="KW-0732">Signal</keyword>
<feature type="signal peptide" evidence="1">
    <location>
        <begin position="1"/>
        <end position="22"/>
    </location>
</feature>
<accession>A0ABX0Q519</accession>
<gene>
    <name evidence="3" type="ORF">HBF26_12030</name>
</gene>
<evidence type="ECO:0000313" key="3">
    <source>
        <dbReference type="EMBL" id="NID05619.1"/>
    </source>
</evidence>
<proteinExistence type="predicted"/>
<reference evidence="3 4" key="1">
    <citation type="journal article" date="2011" name="Curr. Microbiol.">
        <title>Luteibacter jiangsuensis sp. nov.: a methamidophos-degrading bacterium isolated from a methamidophos-manufacturing factory.</title>
        <authorList>
            <person name="Wang L."/>
            <person name="Wang G.L."/>
            <person name="Li S.P."/>
            <person name="Jiang J.D."/>
        </authorList>
    </citation>
    <scope>NUCLEOTIDE SEQUENCE [LARGE SCALE GENOMIC DNA]</scope>
    <source>
        <strain evidence="3 4">CGMCC 1.10133</strain>
    </source>
</reference>
<evidence type="ECO:0000259" key="2">
    <source>
        <dbReference type="Pfam" id="PF07007"/>
    </source>
</evidence>
<evidence type="ECO:0000313" key="4">
    <source>
        <dbReference type="Proteomes" id="UP001429601"/>
    </source>
</evidence>
<dbReference type="InterPro" id="IPR009739">
    <property type="entry name" value="LprI-like_N"/>
</dbReference>
<protein>
    <recommendedName>
        <fullName evidence="2">Lysozyme inhibitor LprI-like N-terminal domain-containing protein</fullName>
    </recommendedName>
</protein>
<dbReference type="EMBL" id="JAAQQR010000004">
    <property type="protein sequence ID" value="NID05619.1"/>
    <property type="molecule type" value="Genomic_DNA"/>
</dbReference>
<evidence type="ECO:0000256" key="1">
    <source>
        <dbReference type="SAM" id="SignalP"/>
    </source>
</evidence>
<dbReference type="RefSeq" id="WP_167126462.1">
    <property type="nucleotide sequence ID" value="NZ_JAAQQR010000004.1"/>
</dbReference>
<comment type="caution">
    <text evidence="3">The sequence shown here is derived from an EMBL/GenBank/DDBJ whole genome shotgun (WGS) entry which is preliminary data.</text>
</comment>